<dbReference type="Pfam" id="PF06585">
    <property type="entry name" value="JHBP"/>
    <property type="match status" value="1"/>
</dbReference>
<dbReference type="InterPro" id="IPR038606">
    <property type="entry name" value="To_sf"/>
</dbReference>
<feature type="non-terminal residue" evidence="1">
    <location>
        <position position="1"/>
    </location>
</feature>
<evidence type="ECO:0000313" key="2">
    <source>
        <dbReference type="Proteomes" id="UP001162156"/>
    </source>
</evidence>
<keyword evidence="2" id="KW-1185">Reference proteome</keyword>
<proteinExistence type="predicted"/>
<reference evidence="1" key="1">
    <citation type="journal article" date="2023" name="Insect Mol. Biol.">
        <title>Genome sequencing provides insights into the evolution of gene families encoding plant cell wall-degrading enzymes in longhorned beetles.</title>
        <authorList>
            <person name="Shin N.R."/>
            <person name="Okamura Y."/>
            <person name="Kirsch R."/>
            <person name="Pauchet Y."/>
        </authorList>
    </citation>
    <scope>NUCLEOTIDE SEQUENCE</scope>
    <source>
        <strain evidence="1">RBIC_L_NR</strain>
    </source>
</reference>
<gene>
    <name evidence="1" type="ORF">NQ314_016600</name>
</gene>
<organism evidence="1 2">
    <name type="scientific">Rhamnusium bicolor</name>
    <dbReference type="NCBI Taxonomy" id="1586634"/>
    <lineage>
        <taxon>Eukaryota</taxon>
        <taxon>Metazoa</taxon>
        <taxon>Ecdysozoa</taxon>
        <taxon>Arthropoda</taxon>
        <taxon>Hexapoda</taxon>
        <taxon>Insecta</taxon>
        <taxon>Pterygota</taxon>
        <taxon>Neoptera</taxon>
        <taxon>Endopterygota</taxon>
        <taxon>Coleoptera</taxon>
        <taxon>Polyphaga</taxon>
        <taxon>Cucujiformia</taxon>
        <taxon>Chrysomeloidea</taxon>
        <taxon>Cerambycidae</taxon>
        <taxon>Lepturinae</taxon>
        <taxon>Rhagiini</taxon>
        <taxon>Rhamnusium</taxon>
    </lineage>
</organism>
<protein>
    <submittedName>
        <fullName evidence="1">Uncharacterized protein</fullName>
    </submittedName>
</protein>
<dbReference type="EMBL" id="JANEYF010004606">
    <property type="protein sequence ID" value="KAJ8930588.1"/>
    <property type="molecule type" value="Genomic_DNA"/>
</dbReference>
<sequence>NKELGLPQLEPLYIEQLEIKGQPGRSVTLQQKYRNIRIHGLTVSDLTKYFTIDLDKECKWETEALTPMVKMEADYEIEGQLLVFPINARGKCTITQCT</sequence>
<dbReference type="Proteomes" id="UP001162156">
    <property type="component" value="Unassembled WGS sequence"/>
</dbReference>
<dbReference type="GO" id="GO:0005615">
    <property type="term" value="C:extracellular space"/>
    <property type="evidence" value="ECO:0007669"/>
    <property type="project" value="TreeGrafter"/>
</dbReference>
<name>A0AAV8WW21_9CUCU</name>
<dbReference type="AlphaFoldDB" id="A0AAV8WW21"/>
<dbReference type="PANTHER" id="PTHR11008">
    <property type="entry name" value="PROTEIN TAKEOUT-LIKE PROTEIN"/>
    <property type="match status" value="1"/>
</dbReference>
<dbReference type="Gene3D" id="3.15.10.30">
    <property type="entry name" value="Haemolymph juvenile hormone binding protein"/>
    <property type="match status" value="1"/>
</dbReference>
<dbReference type="PANTHER" id="PTHR11008:SF32">
    <property type="entry name" value="CIRCADIAN CLOCK-CONTROLLED PROTEIN DAYWAKE-RELATED"/>
    <property type="match status" value="1"/>
</dbReference>
<accession>A0AAV8WW21</accession>
<comment type="caution">
    <text evidence="1">The sequence shown here is derived from an EMBL/GenBank/DDBJ whole genome shotgun (WGS) entry which is preliminary data.</text>
</comment>
<evidence type="ECO:0000313" key="1">
    <source>
        <dbReference type="EMBL" id="KAJ8930588.1"/>
    </source>
</evidence>
<dbReference type="InterPro" id="IPR010562">
    <property type="entry name" value="Haemolymph_juvenile_hormone-bd"/>
</dbReference>